<reference evidence="2" key="1">
    <citation type="journal article" date="2023" name="Commun. Biol.">
        <title>Genome analysis of Parmales, the sister group of diatoms, reveals the evolutionary specialization of diatoms from phago-mixotrophs to photoautotrophs.</title>
        <authorList>
            <person name="Ban H."/>
            <person name="Sato S."/>
            <person name="Yoshikawa S."/>
            <person name="Yamada K."/>
            <person name="Nakamura Y."/>
            <person name="Ichinomiya M."/>
            <person name="Sato N."/>
            <person name="Blanc-Mathieu R."/>
            <person name="Endo H."/>
            <person name="Kuwata A."/>
            <person name="Ogata H."/>
        </authorList>
    </citation>
    <scope>NUCLEOTIDE SEQUENCE [LARGE SCALE GENOMIC DNA]</scope>
</reference>
<dbReference type="InterPro" id="IPR029063">
    <property type="entry name" value="SAM-dependent_MTases_sf"/>
</dbReference>
<gene>
    <name evidence="1" type="ORF">TrCOL_g13821</name>
</gene>
<dbReference type="PANTHER" id="PTHR14614">
    <property type="entry name" value="HEPATOCELLULAR CARCINOMA-ASSOCIATED ANTIGEN"/>
    <property type="match status" value="1"/>
</dbReference>
<evidence type="ECO:0000313" key="1">
    <source>
        <dbReference type="EMBL" id="GMI34202.1"/>
    </source>
</evidence>
<dbReference type="SUPFAM" id="SSF53335">
    <property type="entry name" value="S-adenosyl-L-methionine-dependent methyltransferases"/>
    <property type="match status" value="1"/>
</dbReference>
<evidence type="ECO:0000313" key="2">
    <source>
        <dbReference type="Proteomes" id="UP001165065"/>
    </source>
</evidence>
<dbReference type="Proteomes" id="UP001165065">
    <property type="component" value="Unassembled WGS sequence"/>
</dbReference>
<sequence>MVFDYYPITNVPISPSATLQLKSLPDLPLCDLVSLSSGTSDETGHSLWRGSLIFHTWLSGRLDIFKGRRLLELGTGCGSSGLYLALSLSQDPDCPTTHIALTDGDVDTVALASENLSLNSSLLHPSVHVSCSRLIWSLSPSSPPPQFSLVFASDVIYDTSILPLLLSTASANLEVGGTFVLSHVPRASVEGGKGVVGTEEEIRELIEEEGMRNGLKVVESALVEHDEEGTVYVFKKGGRKDGT</sequence>
<dbReference type="Pfam" id="PF10294">
    <property type="entry name" value="Methyltransf_16"/>
    <property type="match status" value="1"/>
</dbReference>
<organism evidence="1 2">
    <name type="scientific">Triparma columacea</name>
    <dbReference type="NCBI Taxonomy" id="722753"/>
    <lineage>
        <taxon>Eukaryota</taxon>
        <taxon>Sar</taxon>
        <taxon>Stramenopiles</taxon>
        <taxon>Ochrophyta</taxon>
        <taxon>Bolidophyceae</taxon>
        <taxon>Parmales</taxon>
        <taxon>Triparmaceae</taxon>
        <taxon>Triparma</taxon>
    </lineage>
</organism>
<accession>A0A9W7G3G7</accession>
<dbReference type="AlphaFoldDB" id="A0A9W7G3G7"/>
<protein>
    <submittedName>
        <fullName evidence="1">Uncharacterized protein</fullName>
    </submittedName>
</protein>
<keyword evidence="2" id="KW-1185">Reference proteome</keyword>
<dbReference type="InterPro" id="IPR019410">
    <property type="entry name" value="Methyltransf_16"/>
</dbReference>
<proteinExistence type="predicted"/>
<dbReference type="EMBL" id="BRYA01000040">
    <property type="protein sequence ID" value="GMI34202.1"/>
    <property type="molecule type" value="Genomic_DNA"/>
</dbReference>
<dbReference type="OrthoDB" id="73931at2759"/>
<dbReference type="Gene3D" id="3.40.50.150">
    <property type="entry name" value="Vaccinia Virus protein VP39"/>
    <property type="match status" value="1"/>
</dbReference>
<comment type="caution">
    <text evidence="1">The sequence shown here is derived from an EMBL/GenBank/DDBJ whole genome shotgun (WGS) entry which is preliminary data.</text>
</comment>
<name>A0A9W7G3G7_9STRA</name>